<protein>
    <submittedName>
        <fullName evidence="1">SAM-dependent methyltransferase</fullName>
    </submittedName>
</protein>
<comment type="caution">
    <text evidence="1">The sequence shown here is derived from an EMBL/GenBank/DDBJ whole genome shotgun (WGS) entry which is preliminary data.</text>
</comment>
<evidence type="ECO:0000313" key="1">
    <source>
        <dbReference type="EMBL" id="PKK87525.1"/>
    </source>
</evidence>
<accession>A0A2N1PGS2</accession>
<dbReference type="Proteomes" id="UP000233256">
    <property type="component" value="Unassembled WGS sequence"/>
</dbReference>
<dbReference type="EMBL" id="PGXC01000139">
    <property type="protein sequence ID" value="PKK87525.1"/>
    <property type="molecule type" value="Genomic_DNA"/>
</dbReference>
<reference evidence="1 2" key="1">
    <citation type="journal article" date="2017" name="ISME J.">
        <title>Potential for microbial H2 and metal transformations associated with novel bacteria and archaea in deep terrestrial subsurface sediments.</title>
        <authorList>
            <person name="Hernsdorf A.W."/>
            <person name="Amano Y."/>
            <person name="Miyakawa K."/>
            <person name="Ise K."/>
            <person name="Suzuki Y."/>
            <person name="Anantharaman K."/>
            <person name="Probst A."/>
            <person name="Burstein D."/>
            <person name="Thomas B.C."/>
            <person name="Banfield J.F."/>
        </authorList>
    </citation>
    <scope>NUCLEOTIDE SEQUENCE [LARGE SCALE GENOMIC DNA]</scope>
    <source>
        <strain evidence="1">HGW-Wallbacteria-1</strain>
    </source>
</reference>
<proteinExistence type="predicted"/>
<dbReference type="GO" id="GO:0008168">
    <property type="term" value="F:methyltransferase activity"/>
    <property type="evidence" value="ECO:0007669"/>
    <property type="project" value="UniProtKB-KW"/>
</dbReference>
<keyword evidence="1" id="KW-0489">Methyltransferase</keyword>
<dbReference type="GO" id="GO:0032259">
    <property type="term" value="P:methylation"/>
    <property type="evidence" value="ECO:0007669"/>
    <property type="project" value="UniProtKB-KW"/>
</dbReference>
<feature type="non-terminal residue" evidence="1">
    <location>
        <position position="37"/>
    </location>
</feature>
<organism evidence="1 2">
    <name type="scientific">Candidatus Wallbacteria bacterium HGW-Wallbacteria-1</name>
    <dbReference type="NCBI Taxonomy" id="2013854"/>
    <lineage>
        <taxon>Bacteria</taxon>
        <taxon>Candidatus Walliibacteriota</taxon>
    </lineage>
</organism>
<name>A0A2N1PGS2_9BACT</name>
<evidence type="ECO:0000313" key="2">
    <source>
        <dbReference type="Proteomes" id="UP000233256"/>
    </source>
</evidence>
<sequence>MKKEIFNKQNCHWEDTFASKPQMFGTDPSIAAIKAAE</sequence>
<gene>
    <name evidence="1" type="ORF">CVV64_21965</name>
</gene>
<dbReference type="AlphaFoldDB" id="A0A2N1PGS2"/>
<keyword evidence="1" id="KW-0808">Transferase</keyword>